<evidence type="ECO:0000256" key="3">
    <source>
        <dbReference type="ARBA" id="ARBA00022692"/>
    </source>
</evidence>
<comment type="caution">
    <text evidence="8">The sequence shown here is derived from an EMBL/GenBank/DDBJ whole genome shotgun (WGS) entry which is preliminary data.</text>
</comment>
<organism evidence="8 9">
    <name type="scientific">Candidatus Scatomorpha merdipullorum</name>
    <dbReference type="NCBI Taxonomy" id="2840927"/>
    <lineage>
        <taxon>Bacteria</taxon>
        <taxon>Bacillati</taxon>
        <taxon>Bacillota</taxon>
        <taxon>Clostridia</taxon>
        <taxon>Eubacteriales</taxon>
        <taxon>Candidatus Scatomorpha</taxon>
    </lineage>
</organism>
<protein>
    <submittedName>
        <fullName evidence="8">GtrA family protein</fullName>
    </submittedName>
</protein>
<feature type="transmembrane region" description="Helical" evidence="6">
    <location>
        <begin position="12"/>
        <end position="35"/>
    </location>
</feature>
<evidence type="ECO:0000256" key="6">
    <source>
        <dbReference type="SAM" id="Phobius"/>
    </source>
</evidence>
<keyword evidence="3 6" id="KW-0812">Transmembrane</keyword>
<dbReference type="Pfam" id="PF04138">
    <property type="entry name" value="GtrA_DPMS_TM"/>
    <property type="match status" value="1"/>
</dbReference>
<dbReference type="AlphaFoldDB" id="A0A9D1FCL9"/>
<dbReference type="InterPro" id="IPR051401">
    <property type="entry name" value="GtrA_CellWall_Glycosyl"/>
</dbReference>
<proteinExistence type="inferred from homology"/>
<evidence type="ECO:0000313" key="8">
    <source>
        <dbReference type="EMBL" id="HIS66206.1"/>
    </source>
</evidence>
<gene>
    <name evidence="8" type="ORF">IAC18_01455</name>
</gene>
<evidence type="ECO:0000256" key="1">
    <source>
        <dbReference type="ARBA" id="ARBA00004141"/>
    </source>
</evidence>
<evidence type="ECO:0000313" key="9">
    <source>
        <dbReference type="Proteomes" id="UP000824001"/>
    </source>
</evidence>
<dbReference type="InterPro" id="IPR007267">
    <property type="entry name" value="GtrA_DPMS_TM"/>
</dbReference>
<comment type="subcellular location">
    <subcellularLocation>
        <location evidence="1">Membrane</location>
        <topology evidence="1">Multi-pass membrane protein</topology>
    </subcellularLocation>
</comment>
<sequence length="143" mass="16364">MKKLISAFFDKRFLKFCAVGVVNTLVGTAVMYGLYNLAHCGYWFSSAMNYVVGSVVSYFLNKYFTFNVRKRSWEELARFTLNILFCYLVAYGVAKPLARLIFSALSESARDNIAMLAGMVFFVPLNYLGQRFFAFRGGEKEEK</sequence>
<reference evidence="8" key="1">
    <citation type="submission" date="2020-10" db="EMBL/GenBank/DDBJ databases">
        <authorList>
            <person name="Gilroy R."/>
        </authorList>
    </citation>
    <scope>NUCLEOTIDE SEQUENCE</scope>
    <source>
        <strain evidence="8">ChiHjej10B9-9673</strain>
    </source>
</reference>
<dbReference type="GO" id="GO:0000271">
    <property type="term" value="P:polysaccharide biosynthetic process"/>
    <property type="evidence" value="ECO:0007669"/>
    <property type="project" value="InterPro"/>
</dbReference>
<feature type="transmembrane region" description="Helical" evidence="6">
    <location>
        <begin position="113"/>
        <end position="134"/>
    </location>
</feature>
<evidence type="ECO:0000256" key="2">
    <source>
        <dbReference type="ARBA" id="ARBA00009399"/>
    </source>
</evidence>
<dbReference type="EMBL" id="DVJK01000041">
    <property type="protein sequence ID" value="HIS66206.1"/>
    <property type="molecule type" value="Genomic_DNA"/>
</dbReference>
<reference evidence="8" key="2">
    <citation type="journal article" date="2021" name="PeerJ">
        <title>Extensive microbial diversity within the chicken gut microbiome revealed by metagenomics and culture.</title>
        <authorList>
            <person name="Gilroy R."/>
            <person name="Ravi A."/>
            <person name="Getino M."/>
            <person name="Pursley I."/>
            <person name="Horton D.L."/>
            <person name="Alikhan N.F."/>
            <person name="Baker D."/>
            <person name="Gharbi K."/>
            <person name="Hall N."/>
            <person name="Watson M."/>
            <person name="Adriaenssens E.M."/>
            <person name="Foster-Nyarko E."/>
            <person name="Jarju S."/>
            <person name="Secka A."/>
            <person name="Antonio M."/>
            <person name="Oren A."/>
            <person name="Chaudhuri R.R."/>
            <person name="La Ragione R."/>
            <person name="Hildebrand F."/>
            <person name="Pallen M.J."/>
        </authorList>
    </citation>
    <scope>NUCLEOTIDE SEQUENCE</scope>
    <source>
        <strain evidence="8">ChiHjej10B9-9673</strain>
    </source>
</reference>
<dbReference type="PANTHER" id="PTHR38459:SF1">
    <property type="entry name" value="PROPHAGE BACTOPRENOL-LINKED GLUCOSE TRANSLOCASE HOMOLOG"/>
    <property type="match status" value="1"/>
</dbReference>
<evidence type="ECO:0000256" key="5">
    <source>
        <dbReference type="ARBA" id="ARBA00023136"/>
    </source>
</evidence>
<evidence type="ECO:0000256" key="4">
    <source>
        <dbReference type="ARBA" id="ARBA00022989"/>
    </source>
</evidence>
<evidence type="ECO:0000259" key="7">
    <source>
        <dbReference type="Pfam" id="PF04138"/>
    </source>
</evidence>
<name>A0A9D1FCL9_9FIRM</name>
<feature type="transmembrane region" description="Helical" evidence="6">
    <location>
        <begin position="41"/>
        <end position="64"/>
    </location>
</feature>
<dbReference type="GO" id="GO:0005886">
    <property type="term" value="C:plasma membrane"/>
    <property type="evidence" value="ECO:0007669"/>
    <property type="project" value="TreeGrafter"/>
</dbReference>
<keyword evidence="5 6" id="KW-0472">Membrane</keyword>
<keyword evidence="4 6" id="KW-1133">Transmembrane helix</keyword>
<dbReference type="Proteomes" id="UP000824001">
    <property type="component" value="Unassembled WGS sequence"/>
</dbReference>
<feature type="domain" description="GtrA/DPMS transmembrane" evidence="7">
    <location>
        <begin position="15"/>
        <end position="135"/>
    </location>
</feature>
<accession>A0A9D1FCL9</accession>
<feature type="transmembrane region" description="Helical" evidence="6">
    <location>
        <begin position="76"/>
        <end position="93"/>
    </location>
</feature>
<comment type="similarity">
    <text evidence="2">Belongs to the GtrA family.</text>
</comment>
<dbReference type="PANTHER" id="PTHR38459">
    <property type="entry name" value="PROPHAGE BACTOPRENOL-LINKED GLUCOSE TRANSLOCASE HOMOLOG"/>
    <property type="match status" value="1"/>
</dbReference>